<reference evidence="1" key="1">
    <citation type="submission" date="2020-06" db="EMBL/GenBank/DDBJ databases">
        <title>Paenibacillus sp. nov., isolated from soil.</title>
        <authorList>
            <person name="Seo Y.L."/>
        </authorList>
    </citation>
    <scope>NUCLEOTIDE SEQUENCE [LARGE SCALE GENOMIC DNA]</scope>
    <source>
        <strain evidence="1">JW14</strain>
    </source>
</reference>
<accession>A0A850EQQ5</accession>
<evidence type="ECO:0000313" key="2">
    <source>
        <dbReference type="Proteomes" id="UP000564806"/>
    </source>
</evidence>
<proteinExistence type="predicted"/>
<dbReference type="EMBL" id="JABWCS010000209">
    <property type="protein sequence ID" value="NUU61574.1"/>
    <property type="molecule type" value="Genomic_DNA"/>
</dbReference>
<organism evidence="1 2">
    <name type="scientific">Paenibacillus agri</name>
    <dbReference type="NCBI Taxonomy" id="2744309"/>
    <lineage>
        <taxon>Bacteria</taxon>
        <taxon>Bacillati</taxon>
        <taxon>Bacillota</taxon>
        <taxon>Bacilli</taxon>
        <taxon>Bacillales</taxon>
        <taxon>Paenibacillaceae</taxon>
        <taxon>Paenibacillus</taxon>
    </lineage>
</organism>
<evidence type="ECO:0000313" key="1">
    <source>
        <dbReference type="EMBL" id="NUU61574.1"/>
    </source>
</evidence>
<dbReference type="AlphaFoldDB" id="A0A850EQQ5"/>
<keyword evidence="2" id="KW-1185">Reference proteome</keyword>
<name>A0A850EQQ5_9BACL</name>
<sequence length="72" mass="8567">MATSRESVEQDYMIEQLKEVFQVTVLWSEGRACLEYDTEEQLQKVSDYVREHFDRDLLDVFFTAVESLPEDE</sequence>
<dbReference type="RefSeq" id="WP_175372084.1">
    <property type="nucleotide sequence ID" value="NZ_JABWCS010000209.1"/>
</dbReference>
<gene>
    <name evidence="1" type="ORF">HPT30_14620</name>
</gene>
<protein>
    <submittedName>
        <fullName evidence="1">Uncharacterized protein</fullName>
    </submittedName>
</protein>
<dbReference type="Proteomes" id="UP000564806">
    <property type="component" value="Unassembled WGS sequence"/>
</dbReference>
<comment type="caution">
    <text evidence="1">The sequence shown here is derived from an EMBL/GenBank/DDBJ whole genome shotgun (WGS) entry which is preliminary data.</text>
</comment>